<keyword evidence="3" id="KW-0808">Transferase</keyword>
<reference evidence="12 13" key="1">
    <citation type="journal article" date="2022" name="Cell">
        <title>Repeat-based holocentromeres influence genome architecture and karyotype evolution.</title>
        <authorList>
            <person name="Hofstatter P.G."/>
            <person name="Thangavel G."/>
            <person name="Lux T."/>
            <person name="Neumann P."/>
            <person name="Vondrak T."/>
            <person name="Novak P."/>
            <person name="Zhang M."/>
            <person name="Costa L."/>
            <person name="Castellani M."/>
            <person name="Scott A."/>
            <person name="Toegelov H."/>
            <person name="Fuchs J."/>
            <person name="Mata-Sucre Y."/>
            <person name="Dias Y."/>
            <person name="Vanzela A.L.L."/>
            <person name="Huettel B."/>
            <person name="Almeida C.C.S."/>
            <person name="Simkova H."/>
            <person name="Souza G."/>
            <person name="Pedrosa-Harand A."/>
            <person name="Macas J."/>
            <person name="Mayer K.F.X."/>
            <person name="Houben A."/>
            <person name="Marques A."/>
        </authorList>
    </citation>
    <scope>NUCLEOTIDE SEQUENCE [LARGE SCALE GENOMIC DNA]</scope>
    <source>
        <strain evidence="12">RhyTen1mFocal</strain>
    </source>
</reference>
<keyword evidence="8 9" id="KW-0472">Membrane</keyword>
<keyword evidence="6 9" id="KW-1133">Transmembrane helix</keyword>
<dbReference type="EMBL" id="JAMRDG010000002">
    <property type="protein sequence ID" value="KAJ3689514.1"/>
    <property type="molecule type" value="Genomic_DNA"/>
</dbReference>
<evidence type="ECO:0000256" key="5">
    <source>
        <dbReference type="ARBA" id="ARBA00022968"/>
    </source>
</evidence>
<evidence type="ECO:0000259" key="11">
    <source>
        <dbReference type="Pfam" id="PF14416"/>
    </source>
</evidence>
<dbReference type="GO" id="GO:0000139">
    <property type="term" value="C:Golgi membrane"/>
    <property type="evidence" value="ECO:0007669"/>
    <property type="project" value="UniProtKB-SubCell"/>
</dbReference>
<organism evidence="12 13">
    <name type="scientific">Rhynchospora tenuis</name>
    <dbReference type="NCBI Taxonomy" id="198213"/>
    <lineage>
        <taxon>Eukaryota</taxon>
        <taxon>Viridiplantae</taxon>
        <taxon>Streptophyta</taxon>
        <taxon>Embryophyta</taxon>
        <taxon>Tracheophyta</taxon>
        <taxon>Spermatophyta</taxon>
        <taxon>Magnoliopsida</taxon>
        <taxon>Liliopsida</taxon>
        <taxon>Poales</taxon>
        <taxon>Cyperaceae</taxon>
        <taxon>Cyperoideae</taxon>
        <taxon>Rhynchosporeae</taxon>
        <taxon>Rhynchospora</taxon>
    </lineage>
</organism>
<accession>A0AAD5Z9P6</accession>
<protein>
    <recommendedName>
        <fullName evidence="14">Trichome birefringence-like N-terminal domain-containing protein</fullName>
    </recommendedName>
</protein>
<feature type="transmembrane region" description="Helical" evidence="9">
    <location>
        <begin position="21"/>
        <end position="47"/>
    </location>
</feature>
<dbReference type="Pfam" id="PF14416">
    <property type="entry name" value="PMR5N"/>
    <property type="match status" value="1"/>
</dbReference>
<feature type="domain" description="Trichome birefringence-like C-terminal" evidence="10">
    <location>
        <begin position="161"/>
        <end position="443"/>
    </location>
</feature>
<evidence type="ECO:0000256" key="9">
    <source>
        <dbReference type="SAM" id="Phobius"/>
    </source>
</evidence>
<dbReference type="PANTHER" id="PTHR32285">
    <property type="entry name" value="PROTEIN TRICHOME BIREFRINGENCE-LIKE 9-RELATED"/>
    <property type="match status" value="1"/>
</dbReference>
<comment type="subcellular location">
    <subcellularLocation>
        <location evidence="1">Golgi apparatus membrane</location>
        <topology evidence="1">Single-pass type II membrane protein</topology>
    </subcellularLocation>
</comment>
<evidence type="ECO:0000256" key="6">
    <source>
        <dbReference type="ARBA" id="ARBA00022989"/>
    </source>
</evidence>
<evidence type="ECO:0000256" key="1">
    <source>
        <dbReference type="ARBA" id="ARBA00004323"/>
    </source>
</evidence>
<evidence type="ECO:0008006" key="14">
    <source>
        <dbReference type="Google" id="ProtNLM"/>
    </source>
</evidence>
<evidence type="ECO:0000313" key="13">
    <source>
        <dbReference type="Proteomes" id="UP001210211"/>
    </source>
</evidence>
<evidence type="ECO:0000256" key="3">
    <source>
        <dbReference type="ARBA" id="ARBA00022679"/>
    </source>
</evidence>
<dbReference type="AlphaFoldDB" id="A0AAD5Z9P6"/>
<dbReference type="Proteomes" id="UP001210211">
    <property type="component" value="Unassembled WGS sequence"/>
</dbReference>
<evidence type="ECO:0000313" key="12">
    <source>
        <dbReference type="EMBL" id="KAJ3689514.1"/>
    </source>
</evidence>
<dbReference type="InterPro" id="IPR026057">
    <property type="entry name" value="TBL_C"/>
</dbReference>
<comment type="similarity">
    <text evidence="2">Belongs to the PC-esterase family. TBL subfamily.</text>
</comment>
<comment type="caution">
    <text evidence="12">The sequence shown here is derived from an EMBL/GenBank/DDBJ whole genome shotgun (WGS) entry which is preliminary data.</text>
</comment>
<evidence type="ECO:0000256" key="2">
    <source>
        <dbReference type="ARBA" id="ARBA00007727"/>
    </source>
</evidence>
<dbReference type="GO" id="GO:1990538">
    <property type="term" value="F:xylan O-acetyltransferase activity"/>
    <property type="evidence" value="ECO:0007669"/>
    <property type="project" value="UniProtKB-ARBA"/>
</dbReference>
<proteinExistence type="inferred from homology"/>
<evidence type="ECO:0000256" key="8">
    <source>
        <dbReference type="ARBA" id="ARBA00023136"/>
    </source>
</evidence>
<keyword evidence="4 9" id="KW-0812">Transmembrane</keyword>
<dbReference type="PANTHER" id="PTHR32285:SF241">
    <property type="entry name" value="PROTEIN TRICHOME BIREFRINGENCE-LIKE 4"/>
    <property type="match status" value="1"/>
</dbReference>
<keyword evidence="7" id="KW-0333">Golgi apparatus</keyword>
<dbReference type="Pfam" id="PF13839">
    <property type="entry name" value="PC-Esterase"/>
    <property type="match status" value="1"/>
</dbReference>
<dbReference type="InterPro" id="IPR029962">
    <property type="entry name" value="TBL"/>
</dbReference>
<keyword evidence="5" id="KW-0735">Signal-anchor</keyword>
<evidence type="ECO:0000256" key="4">
    <source>
        <dbReference type="ARBA" id="ARBA00022692"/>
    </source>
</evidence>
<evidence type="ECO:0000256" key="7">
    <source>
        <dbReference type="ARBA" id="ARBA00023034"/>
    </source>
</evidence>
<name>A0AAD5Z9P6_9POAL</name>
<gene>
    <name evidence="12" type="ORF">LUZ61_018678</name>
</gene>
<evidence type="ECO:0000259" key="10">
    <source>
        <dbReference type="Pfam" id="PF13839"/>
    </source>
</evidence>
<sequence length="458" mass="52480">MSTHLTQTKPKMASFKNLPREAPALVFAAPSFAAITAVSVTLLLFFVTFSSRAPPTLPPVIFNPQLVISFYDSSAIPSFSVPQSDTLDSTENGEDVIQAERNGDVQSCVDLFDGMWVLDDSLPSYLPGSCPFIDAAFDCHTNGRRDANYTKLRWQPKGCTIPRMNGRKMLEFLRGKRLAFVGDSLNRNMWESLVCMLRNSLTKKSTVFEASGRREFKAESFYSFIFTEYNCSIEFFRSPFLVQQWEIQDSSGRYRETLRLDKVDNSSEKYRDADIIVFNSGHWWTHEKTSKGLNYYQEGDTVHPQMSSEEAYRKALTTWAQWIDANIDPDRTQVIFRGYSWTHYSGGQWNSGGSCDGEIQPITDERHLAHYPALISILDSILLEMKTPVLYLNVTRMTDYRKDGHPSVYRYPEKERRHNVVQDCSHWCLPGVPDSWNELLYAMLLQRLGSEIRSVQSE</sequence>
<keyword evidence="13" id="KW-1185">Reference proteome</keyword>
<dbReference type="InterPro" id="IPR025846">
    <property type="entry name" value="TBL_N"/>
</dbReference>
<feature type="domain" description="Trichome birefringence-like N-terminal" evidence="11">
    <location>
        <begin position="108"/>
        <end position="159"/>
    </location>
</feature>